<keyword evidence="4" id="KW-0493">Microtubule</keyword>
<keyword evidence="6" id="KW-0175">Coiled coil</keyword>
<organism evidence="9 10">
    <name type="scientific">Castilleja foliolosa</name>
    <dbReference type="NCBI Taxonomy" id="1961234"/>
    <lineage>
        <taxon>Eukaryota</taxon>
        <taxon>Viridiplantae</taxon>
        <taxon>Streptophyta</taxon>
        <taxon>Embryophyta</taxon>
        <taxon>Tracheophyta</taxon>
        <taxon>Spermatophyta</taxon>
        <taxon>Magnoliopsida</taxon>
        <taxon>eudicotyledons</taxon>
        <taxon>Gunneridae</taxon>
        <taxon>Pentapetalae</taxon>
        <taxon>asterids</taxon>
        <taxon>lamiids</taxon>
        <taxon>Lamiales</taxon>
        <taxon>Orobanchaceae</taxon>
        <taxon>Pedicularideae</taxon>
        <taxon>Castillejinae</taxon>
        <taxon>Castilleja</taxon>
    </lineage>
</organism>
<proteinExistence type="inferred from homology"/>
<comment type="similarity">
    <text evidence="2">Belongs to the TPX2 family.</text>
</comment>
<dbReference type="InterPro" id="IPR044806">
    <property type="entry name" value="WVD2/WDL1-4"/>
</dbReference>
<gene>
    <name evidence="9" type="ORF">CASFOL_032087</name>
</gene>
<protein>
    <recommendedName>
        <fullName evidence="8">TPX2 C-terminal domain-containing protein</fullName>
    </recommendedName>
</protein>
<dbReference type="Proteomes" id="UP001632038">
    <property type="component" value="Unassembled WGS sequence"/>
</dbReference>
<reference evidence="10" key="1">
    <citation type="journal article" date="2024" name="IScience">
        <title>Strigolactones Initiate the Formation of Haustorium-like Structures in Castilleja.</title>
        <authorList>
            <person name="Buerger M."/>
            <person name="Peterson D."/>
            <person name="Chory J."/>
        </authorList>
    </citation>
    <scope>NUCLEOTIDE SEQUENCE [LARGE SCALE GENOMIC DNA]</scope>
</reference>
<feature type="compositionally biased region" description="Basic and acidic residues" evidence="7">
    <location>
        <begin position="197"/>
        <end position="221"/>
    </location>
</feature>
<evidence type="ECO:0000256" key="7">
    <source>
        <dbReference type="SAM" id="MobiDB-lite"/>
    </source>
</evidence>
<dbReference type="AlphaFoldDB" id="A0ABD3C0I8"/>
<evidence type="ECO:0000256" key="2">
    <source>
        <dbReference type="ARBA" id="ARBA00005885"/>
    </source>
</evidence>
<keyword evidence="5" id="KW-0206">Cytoskeleton</keyword>
<evidence type="ECO:0000313" key="9">
    <source>
        <dbReference type="EMBL" id="KAL3623271.1"/>
    </source>
</evidence>
<sequence>MMTHSCMSRQSLINHPNPMSMKQPHFHDKKAYDEDDNWSLASSTATSSRAMKLRTTVPVGPKFTIEERLEKRKEFYNKLVEKQKAIEKERVEHEARIKEEEAAAIKQLRKSMVYKANPVPSFYRQGPPPKLELKKVPVTRAKSPKLNRRNSYSGCAFKTCVEDKGLQYERATSHYRECKSSPMTTKGKGKQQIGTRKINENGKHMKADDDHPQELKGTIED</sequence>
<evidence type="ECO:0000256" key="4">
    <source>
        <dbReference type="ARBA" id="ARBA00022701"/>
    </source>
</evidence>
<dbReference type="PANTHER" id="PTHR46372">
    <property type="entry name" value="PROTEIN WVD2-LIKE 3"/>
    <property type="match status" value="1"/>
</dbReference>
<feature type="compositionally biased region" description="Polar residues" evidence="7">
    <location>
        <begin position="1"/>
        <end position="14"/>
    </location>
</feature>
<dbReference type="EMBL" id="JAVIJP010000054">
    <property type="protein sequence ID" value="KAL3623271.1"/>
    <property type="molecule type" value="Genomic_DNA"/>
</dbReference>
<comment type="subcellular location">
    <subcellularLocation>
        <location evidence="1">Cytoplasm</location>
        <location evidence="1">Cytoskeleton</location>
    </subcellularLocation>
</comment>
<keyword evidence="10" id="KW-1185">Reference proteome</keyword>
<dbReference type="Pfam" id="PF06886">
    <property type="entry name" value="TPX2"/>
    <property type="match status" value="1"/>
</dbReference>
<name>A0ABD3C0I8_9LAMI</name>
<dbReference type="InterPro" id="IPR027329">
    <property type="entry name" value="TPX2_C"/>
</dbReference>
<feature type="region of interest" description="Disordered" evidence="7">
    <location>
        <begin position="1"/>
        <end position="25"/>
    </location>
</feature>
<evidence type="ECO:0000256" key="6">
    <source>
        <dbReference type="SAM" id="Coils"/>
    </source>
</evidence>
<dbReference type="GO" id="GO:0005874">
    <property type="term" value="C:microtubule"/>
    <property type="evidence" value="ECO:0007669"/>
    <property type="project" value="UniProtKB-KW"/>
</dbReference>
<feature type="coiled-coil region" evidence="6">
    <location>
        <begin position="76"/>
        <end position="108"/>
    </location>
</feature>
<feature type="region of interest" description="Disordered" evidence="7">
    <location>
        <begin position="179"/>
        <end position="221"/>
    </location>
</feature>
<evidence type="ECO:0000256" key="3">
    <source>
        <dbReference type="ARBA" id="ARBA00022490"/>
    </source>
</evidence>
<evidence type="ECO:0000259" key="8">
    <source>
        <dbReference type="Pfam" id="PF06886"/>
    </source>
</evidence>
<keyword evidence="3" id="KW-0963">Cytoplasm</keyword>
<feature type="domain" description="TPX2 C-terminal" evidence="8">
    <location>
        <begin position="62"/>
        <end position="131"/>
    </location>
</feature>
<dbReference type="PANTHER" id="PTHR46372:SF6">
    <property type="entry name" value="PROTEIN WVD2-LIKE 1"/>
    <property type="match status" value="1"/>
</dbReference>
<evidence type="ECO:0000256" key="5">
    <source>
        <dbReference type="ARBA" id="ARBA00023212"/>
    </source>
</evidence>
<evidence type="ECO:0000256" key="1">
    <source>
        <dbReference type="ARBA" id="ARBA00004245"/>
    </source>
</evidence>
<accession>A0ABD3C0I8</accession>
<comment type="caution">
    <text evidence="9">The sequence shown here is derived from an EMBL/GenBank/DDBJ whole genome shotgun (WGS) entry which is preliminary data.</text>
</comment>
<evidence type="ECO:0000313" key="10">
    <source>
        <dbReference type="Proteomes" id="UP001632038"/>
    </source>
</evidence>